<sequence length="50" mass="5312">MKRGPHLDNHLFSISDGNQNTNGSWLLVVNLSGPKGFQVLKGSPPVLGPS</sequence>
<protein>
    <submittedName>
        <fullName evidence="2">Uncharacterized protein</fullName>
    </submittedName>
</protein>
<keyword evidence="3" id="KW-1185">Reference proteome</keyword>
<dbReference type="EMBL" id="JAVYJV010000004">
    <property type="protein sequence ID" value="KAK4372112.1"/>
    <property type="molecule type" value="Genomic_DNA"/>
</dbReference>
<reference evidence="2" key="1">
    <citation type="submission" date="2023-12" db="EMBL/GenBank/DDBJ databases">
        <title>Genome assembly of Anisodus tanguticus.</title>
        <authorList>
            <person name="Wang Y.-J."/>
        </authorList>
    </citation>
    <scope>NUCLEOTIDE SEQUENCE</scope>
    <source>
        <strain evidence="2">KB-2021</strain>
        <tissue evidence="2">Leaf</tissue>
    </source>
</reference>
<organism evidence="2 3">
    <name type="scientific">Anisodus tanguticus</name>
    <dbReference type="NCBI Taxonomy" id="243964"/>
    <lineage>
        <taxon>Eukaryota</taxon>
        <taxon>Viridiplantae</taxon>
        <taxon>Streptophyta</taxon>
        <taxon>Embryophyta</taxon>
        <taxon>Tracheophyta</taxon>
        <taxon>Spermatophyta</taxon>
        <taxon>Magnoliopsida</taxon>
        <taxon>eudicotyledons</taxon>
        <taxon>Gunneridae</taxon>
        <taxon>Pentapetalae</taxon>
        <taxon>asterids</taxon>
        <taxon>lamiids</taxon>
        <taxon>Solanales</taxon>
        <taxon>Solanaceae</taxon>
        <taxon>Solanoideae</taxon>
        <taxon>Hyoscyameae</taxon>
        <taxon>Anisodus</taxon>
    </lineage>
</organism>
<proteinExistence type="predicted"/>
<dbReference type="AlphaFoldDB" id="A0AAE1VK66"/>
<name>A0AAE1VK66_9SOLA</name>
<comment type="caution">
    <text evidence="2">The sequence shown here is derived from an EMBL/GenBank/DDBJ whole genome shotgun (WGS) entry which is preliminary data.</text>
</comment>
<feature type="region of interest" description="Disordered" evidence="1">
    <location>
        <begin position="1"/>
        <end position="21"/>
    </location>
</feature>
<evidence type="ECO:0000256" key="1">
    <source>
        <dbReference type="SAM" id="MobiDB-lite"/>
    </source>
</evidence>
<dbReference type="Proteomes" id="UP001291623">
    <property type="component" value="Unassembled WGS sequence"/>
</dbReference>
<accession>A0AAE1VK66</accession>
<gene>
    <name evidence="2" type="ORF">RND71_007496</name>
</gene>
<evidence type="ECO:0000313" key="3">
    <source>
        <dbReference type="Proteomes" id="UP001291623"/>
    </source>
</evidence>
<evidence type="ECO:0000313" key="2">
    <source>
        <dbReference type="EMBL" id="KAK4372112.1"/>
    </source>
</evidence>